<protein>
    <recommendedName>
        <fullName evidence="4">DUF5305 domain-containing protein</fullName>
    </recommendedName>
</protein>
<dbReference type="Proteomes" id="UP001500837">
    <property type="component" value="Unassembled WGS sequence"/>
</dbReference>
<dbReference type="EMBL" id="BAAABL010000050">
    <property type="protein sequence ID" value="GAA0303915.1"/>
    <property type="molecule type" value="Genomic_DNA"/>
</dbReference>
<reference evidence="2 3" key="1">
    <citation type="journal article" date="2019" name="Int. J. Syst. Evol. Microbiol.">
        <title>The Global Catalogue of Microorganisms (GCM) 10K type strain sequencing project: providing services to taxonomists for standard genome sequencing and annotation.</title>
        <authorList>
            <consortium name="The Broad Institute Genomics Platform"/>
            <consortium name="The Broad Institute Genome Sequencing Center for Infectious Disease"/>
            <person name="Wu L."/>
            <person name="Ma J."/>
        </authorList>
    </citation>
    <scope>NUCLEOTIDE SEQUENCE [LARGE SCALE GENOMIC DNA]</scope>
    <source>
        <strain evidence="2 3">JCM 16330</strain>
    </source>
</reference>
<keyword evidence="1" id="KW-0472">Membrane</keyword>
<keyword evidence="1" id="KW-0812">Transmembrane</keyword>
<keyword evidence="3" id="KW-1185">Reference proteome</keyword>
<keyword evidence="1" id="KW-1133">Transmembrane helix</keyword>
<evidence type="ECO:0000313" key="2">
    <source>
        <dbReference type="EMBL" id="GAA0303915.1"/>
    </source>
</evidence>
<gene>
    <name evidence="2" type="ORF">GCM10009066_17380</name>
</gene>
<comment type="caution">
    <text evidence="2">The sequence shown here is derived from an EMBL/GenBank/DDBJ whole genome shotgun (WGS) entry which is preliminary data.</text>
</comment>
<proteinExistence type="predicted"/>
<name>A0AAV3S880_9EURY</name>
<feature type="transmembrane region" description="Helical" evidence="1">
    <location>
        <begin position="233"/>
        <end position="256"/>
    </location>
</feature>
<evidence type="ECO:0000313" key="3">
    <source>
        <dbReference type="Proteomes" id="UP001500837"/>
    </source>
</evidence>
<evidence type="ECO:0000256" key="1">
    <source>
        <dbReference type="SAM" id="Phobius"/>
    </source>
</evidence>
<feature type="transmembrane region" description="Helical" evidence="1">
    <location>
        <begin position="20"/>
        <end position="41"/>
    </location>
</feature>
<dbReference type="Pfam" id="PF17231">
    <property type="entry name" value="DUF5305"/>
    <property type="match status" value="1"/>
</dbReference>
<evidence type="ECO:0008006" key="4">
    <source>
        <dbReference type="Google" id="ProtNLM"/>
    </source>
</evidence>
<organism evidence="2 3">
    <name type="scientific">Halarchaeum salinum</name>
    <dbReference type="NCBI Taxonomy" id="489912"/>
    <lineage>
        <taxon>Archaea</taxon>
        <taxon>Methanobacteriati</taxon>
        <taxon>Methanobacteriota</taxon>
        <taxon>Stenosarchaea group</taxon>
        <taxon>Halobacteria</taxon>
        <taxon>Halobacteriales</taxon>
        <taxon>Halobacteriaceae</taxon>
    </lineage>
</organism>
<accession>A0AAV3S880</accession>
<sequence>MSLLRRARLQVEHLLARRGAAVAAVLLVVGVLGLAAAGWIYTHPGTTRVAESSTALDVQAETHTSGLITGDNTVYPAGQRVQDRPVYFRASTSDFRFSAVATPQTAERGGEFTQRIAIRRTASRDGNVFYRDTRVLASASARNASVQTTASLDITAIENRTAALEQRIGDAGSVSERLVVSLSYQTPRYEGTKNATATIERGETWFDVATPTLSVTRDVTTTRVHASSPDWRAVAALGGAGALCVLVALLVAGLYWRRYRDAEPEPYREALVALVYREWISEGTAPSGAAERTVHMDSLVDLVDVAIDTDRRVVHDTDAGTYYVIDDAATYTYTPSRQPVDVSTGTA</sequence>
<dbReference type="AlphaFoldDB" id="A0AAV3S880"/>
<dbReference type="RefSeq" id="WP_211312778.1">
    <property type="nucleotide sequence ID" value="NZ_BAAABL010000050.1"/>
</dbReference>
<dbReference type="InterPro" id="IPR035185">
    <property type="entry name" value="DUF5305"/>
</dbReference>